<dbReference type="Pfam" id="PF00102">
    <property type="entry name" value="Y_phosphatase"/>
    <property type="match status" value="2"/>
</dbReference>
<evidence type="ECO:0000259" key="7">
    <source>
        <dbReference type="PROSITE" id="PS50055"/>
    </source>
</evidence>
<keyword evidence="3" id="KW-0378">Hydrolase</keyword>
<reference evidence="9" key="1">
    <citation type="journal article" date="2023" name="G3 (Bethesda)">
        <title>Whole genome assemblies of Zophobas morio and Tenebrio molitor.</title>
        <authorList>
            <person name="Kaur S."/>
            <person name="Stinson S.A."/>
            <person name="diCenzo G.C."/>
        </authorList>
    </citation>
    <scope>NUCLEOTIDE SEQUENCE</scope>
    <source>
        <strain evidence="9">QUZm001</strain>
    </source>
</reference>
<dbReference type="EC" id="3.1.3.48" evidence="2"/>
<dbReference type="PROSITE" id="PS50056">
    <property type="entry name" value="TYR_PHOSPHATASE_2"/>
    <property type="match status" value="2"/>
</dbReference>
<dbReference type="InterPro" id="IPR000242">
    <property type="entry name" value="PTP_cat"/>
</dbReference>
<evidence type="ECO:0000256" key="5">
    <source>
        <dbReference type="ARBA" id="ARBA00051722"/>
    </source>
</evidence>
<evidence type="ECO:0000313" key="10">
    <source>
        <dbReference type="Proteomes" id="UP001168821"/>
    </source>
</evidence>
<dbReference type="Pfam" id="PF18861">
    <property type="entry name" value="PTP_tm"/>
    <property type="match status" value="1"/>
</dbReference>
<comment type="catalytic activity">
    <reaction evidence="5">
        <text>O-phospho-L-tyrosyl-[protein] + H2O = L-tyrosyl-[protein] + phosphate</text>
        <dbReference type="Rhea" id="RHEA:10684"/>
        <dbReference type="Rhea" id="RHEA-COMP:10136"/>
        <dbReference type="Rhea" id="RHEA-COMP:20101"/>
        <dbReference type="ChEBI" id="CHEBI:15377"/>
        <dbReference type="ChEBI" id="CHEBI:43474"/>
        <dbReference type="ChEBI" id="CHEBI:46858"/>
        <dbReference type="ChEBI" id="CHEBI:61978"/>
        <dbReference type="EC" id="3.1.3.48"/>
    </reaction>
</comment>
<evidence type="ECO:0000259" key="8">
    <source>
        <dbReference type="PROSITE" id="PS50056"/>
    </source>
</evidence>
<dbReference type="SMART" id="SM00404">
    <property type="entry name" value="PTPc_motif"/>
    <property type="match status" value="2"/>
</dbReference>
<dbReference type="Proteomes" id="UP001168821">
    <property type="component" value="Unassembled WGS sequence"/>
</dbReference>
<dbReference type="PROSITE" id="PS50055">
    <property type="entry name" value="TYR_PHOSPHATASE_PTP"/>
    <property type="match status" value="2"/>
</dbReference>
<dbReference type="InterPro" id="IPR000387">
    <property type="entry name" value="Tyr_Pase_dom"/>
</dbReference>
<sequence>MEGTIIFSNILPPTSNDSTKAYFVLSKKYFINSTGEIIAYALLLFEGDVDIKSTNGFWDGTFRTWPSSPQNSLQLTPDFWNPFKDEQHTCNFIIGASSSCCKVHCYNTPLKPNTRYWLMVRALTNQTYNDSTLLFFQTASDASSGSTIISLAVLMSLFPVMVILIYVMYKRRRKNQAIIVQEEEEKEEEEMIVMLDKTPETTVIEVNTFENYCLQPTFLTTLKTQFGSLSDSVPSSSSTGLQPKNINKNRDRSRIVPYDSNRVVLNPMDGVGTEDYINASYIVGYDRPKAYIACQSPKFYTVKDFWRMIWQEDVSVIIMATEFFERKERMCAEYWPQRLSEVYECGEILVKLLKKTTFEVYIYHELQVIYGDNIKIIHNYHVRWSLDNFNMLYPNNILPVVKLIRQLYDKSHGPIVFHSGYGTNQSGILILCDLALQMIKTDNKVDFFSLTKALREQRMSMISSVEHYIFSHLVVAEYFLEHRSPFQYSTGQKTRRDDIKKELQFLETLHRYDAIFHDSNFHYCIPRCPFQNVKVLRYGQKRKYVISKEPRKEQLLEYWKMVARESISCVLFINKKFPLTTMIRGQTEVVKITRERITDTTYGLITEASLLIYNKTSNEKFYDDRLHIFQFNDWKVNQFVPNSVHTFISMVNYIHRFKAEDELVLVSCSDGFTACGVFVAFSYIIEKYEKEVEIDVCSALRTARRGEKSFVNRAKQLTFIYECIEDYMANYDKYEQIVGKDIDTNKN</sequence>
<dbReference type="PANTHER" id="PTHR19134">
    <property type="entry name" value="RECEPTOR-TYPE TYROSINE-PROTEIN PHOSPHATASE"/>
    <property type="match status" value="1"/>
</dbReference>
<evidence type="ECO:0000256" key="3">
    <source>
        <dbReference type="ARBA" id="ARBA00022801"/>
    </source>
</evidence>
<dbReference type="AlphaFoldDB" id="A0AA38IBD7"/>
<dbReference type="FunFam" id="3.90.190.10:FF:000102">
    <property type="entry name" value="Receptor-type tyrosine-protein phosphatase"/>
    <property type="match status" value="1"/>
</dbReference>
<dbReference type="Gene3D" id="3.90.190.10">
    <property type="entry name" value="Protein tyrosine phosphatase superfamily"/>
    <property type="match status" value="2"/>
</dbReference>
<name>A0AA38IBD7_9CUCU</name>
<keyword evidence="6" id="KW-1133">Transmembrane helix</keyword>
<keyword evidence="10" id="KW-1185">Reference proteome</keyword>
<proteinExistence type="inferred from homology"/>
<dbReference type="CDD" id="cd00047">
    <property type="entry name" value="PTPc"/>
    <property type="match status" value="1"/>
</dbReference>
<organism evidence="9 10">
    <name type="scientific">Zophobas morio</name>
    <dbReference type="NCBI Taxonomy" id="2755281"/>
    <lineage>
        <taxon>Eukaryota</taxon>
        <taxon>Metazoa</taxon>
        <taxon>Ecdysozoa</taxon>
        <taxon>Arthropoda</taxon>
        <taxon>Hexapoda</taxon>
        <taxon>Insecta</taxon>
        <taxon>Pterygota</taxon>
        <taxon>Neoptera</taxon>
        <taxon>Endopterygota</taxon>
        <taxon>Coleoptera</taxon>
        <taxon>Polyphaga</taxon>
        <taxon>Cucujiformia</taxon>
        <taxon>Tenebrionidae</taxon>
        <taxon>Zophobas</taxon>
    </lineage>
</organism>
<dbReference type="SUPFAM" id="SSF52799">
    <property type="entry name" value="(Phosphotyrosine protein) phosphatases II"/>
    <property type="match status" value="2"/>
</dbReference>
<dbReference type="PANTHER" id="PTHR19134:SF562">
    <property type="entry name" value="PROTEIN-TYROSINE-PHOSPHATASE"/>
    <property type="match status" value="1"/>
</dbReference>
<dbReference type="InterPro" id="IPR029021">
    <property type="entry name" value="Prot-tyrosine_phosphatase-like"/>
</dbReference>
<keyword evidence="6" id="KW-0812">Transmembrane</keyword>
<dbReference type="InterPro" id="IPR003595">
    <property type="entry name" value="Tyr_Pase_cat"/>
</dbReference>
<evidence type="ECO:0000256" key="2">
    <source>
        <dbReference type="ARBA" id="ARBA00013064"/>
    </source>
</evidence>
<dbReference type="InterPro" id="IPR050348">
    <property type="entry name" value="Protein-Tyr_Phosphatase"/>
</dbReference>
<dbReference type="SMART" id="SM00194">
    <property type="entry name" value="PTPc"/>
    <property type="match status" value="1"/>
</dbReference>
<evidence type="ECO:0000256" key="1">
    <source>
        <dbReference type="ARBA" id="ARBA00009580"/>
    </source>
</evidence>
<feature type="domain" description="Tyrosine specific protein phosphatases" evidence="8">
    <location>
        <begin position="395"/>
        <end position="469"/>
    </location>
</feature>
<keyword evidence="6" id="KW-0472">Membrane</keyword>
<feature type="domain" description="Tyrosine-protein phosphatase" evidence="7">
    <location>
        <begin position="222"/>
        <end position="478"/>
    </location>
</feature>
<feature type="domain" description="Tyrosine specific protein phosphatases" evidence="8">
    <location>
        <begin position="645"/>
        <end position="718"/>
    </location>
</feature>
<feature type="domain" description="Tyrosine-protein phosphatase" evidence="7">
    <location>
        <begin position="485"/>
        <end position="727"/>
    </location>
</feature>
<accession>A0AA38IBD7</accession>
<dbReference type="GO" id="GO:0009653">
    <property type="term" value="P:anatomical structure morphogenesis"/>
    <property type="evidence" value="ECO:0007669"/>
    <property type="project" value="UniProtKB-ARBA"/>
</dbReference>
<protein>
    <recommendedName>
        <fullName evidence="2">protein-tyrosine-phosphatase</fullName>
        <ecNumber evidence="2">3.1.3.48</ecNumber>
    </recommendedName>
</protein>
<dbReference type="InterPro" id="IPR041201">
    <property type="entry name" value="PTPRJ_TM"/>
</dbReference>
<gene>
    <name evidence="9" type="ORF">Zmor_018975</name>
</gene>
<comment type="similarity">
    <text evidence="1">Belongs to the protein-tyrosine phosphatase family.</text>
</comment>
<dbReference type="GO" id="GO:0048666">
    <property type="term" value="P:neuron development"/>
    <property type="evidence" value="ECO:0007669"/>
    <property type="project" value="UniProtKB-ARBA"/>
</dbReference>
<evidence type="ECO:0000313" key="9">
    <source>
        <dbReference type="EMBL" id="KAJ3653057.1"/>
    </source>
</evidence>
<keyword evidence="4" id="KW-0904">Protein phosphatase</keyword>
<feature type="transmembrane region" description="Helical" evidence="6">
    <location>
        <begin position="148"/>
        <end position="169"/>
    </location>
</feature>
<evidence type="ECO:0000256" key="4">
    <source>
        <dbReference type="ARBA" id="ARBA00022912"/>
    </source>
</evidence>
<dbReference type="PRINTS" id="PR00700">
    <property type="entry name" value="PRTYPHPHTASE"/>
</dbReference>
<evidence type="ECO:0000256" key="6">
    <source>
        <dbReference type="SAM" id="Phobius"/>
    </source>
</evidence>
<comment type="caution">
    <text evidence="9">The sequence shown here is derived from an EMBL/GenBank/DDBJ whole genome shotgun (WGS) entry which is preliminary data.</text>
</comment>
<dbReference type="GO" id="GO:0004725">
    <property type="term" value="F:protein tyrosine phosphatase activity"/>
    <property type="evidence" value="ECO:0007669"/>
    <property type="project" value="UniProtKB-EC"/>
</dbReference>
<dbReference type="EMBL" id="JALNTZ010000005">
    <property type="protein sequence ID" value="KAJ3653057.1"/>
    <property type="molecule type" value="Genomic_DNA"/>
</dbReference>